<name>A0A6A5RY73_9PLEO</name>
<reference evidence="1" key="1">
    <citation type="journal article" date="2020" name="Stud. Mycol.">
        <title>101 Dothideomycetes genomes: a test case for predicting lifestyles and emergence of pathogens.</title>
        <authorList>
            <person name="Haridas S."/>
            <person name="Albert R."/>
            <person name="Binder M."/>
            <person name="Bloem J."/>
            <person name="Labutti K."/>
            <person name="Salamov A."/>
            <person name="Andreopoulos B."/>
            <person name="Baker S."/>
            <person name="Barry K."/>
            <person name="Bills G."/>
            <person name="Bluhm B."/>
            <person name="Cannon C."/>
            <person name="Castanera R."/>
            <person name="Culley D."/>
            <person name="Daum C."/>
            <person name="Ezra D."/>
            <person name="Gonzalez J."/>
            <person name="Henrissat B."/>
            <person name="Kuo A."/>
            <person name="Liang C."/>
            <person name="Lipzen A."/>
            <person name="Lutzoni F."/>
            <person name="Magnuson J."/>
            <person name="Mondo S."/>
            <person name="Nolan M."/>
            <person name="Ohm R."/>
            <person name="Pangilinan J."/>
            <person name="Park H.-J."/>
            <person name="Ramirez L."/>
            <person name="Alfaro M."/>
            <person name="Sun H."/>
            <person name="Tritt A."/>
            <person name="Yoshinaga Y."/>
            <person name="Zwiers L.-H."/>
            <person name="Turgeon B."/>
            <person name="Goodwin S."/>
            <person name="Spatafora J."/>
            <person name="Crous P."/>
            <person name="Grigoriev I."/>
        </authorList>
    </citation>
    <scope>NUCLEOTIDE SEQUENCE</scope>
    <source>
        <strain evidence="1">CBS 183.55</strain>
    </source>
</reference>
<evidence type="ECO:0000313" key="1">
    <source>
        <dbReference type="EMBL" id="KAF1932782.1"/>
    </source>
</evidence>
<gene>
    <name evidence="1" type="ORF">M421DRAFT_249206</name>
</gene>
<dbReference type="RefSeq" id="XP_033453030.1">
    <property type="nucleotide sequence ID" value="XM_033588589.1"/>
</dbReference>
<protein>
    <submittedName>
        <fullName evidence="1">Uncharacterized protein</fullName>
    </submittedName>
</protein>
<dbReference type="GeneID" id="54346236"/>
<dbReference type="AlphaFoldDB" id="A0A6A5RY73"/>
<accession>A0A6A5RY73</accession>
<sequence>MSIEGGIEVSKQEMNVEESLKEQPPQLFVVLGREAQLSFQVSGAALACCRQLCRCFTFAQARLQWFGSVNANNVSTVLVQPPSWRMRANRPGRNESLSRVSDEIAVFQVSPHGYIRGSWLMDPVCARLSASAVSMYECVVYKEKSEVKSKTCCAVKSQECFAVSCHICHRAGFAQEPPSHPSLIRRARSCNNNKTMMEYRKEMRFEGW</sequence>
<proteinExistence type="predicted"/>
<dbReference type="EMBL" id="ML978958">
    <property type="protein sequence ID" value="KAF1932782.1"/>
    <property type="molecule type" value="Genomic_DNA"/>
</dbReference>
<keyword evidence="2" id="KW-1185">Reference proteome</keyword>
<organism evidence="1 2">
    <name type="scientific">Didymella exigua CBS 183.55</name>
    <dbReference type="NCBI Taxonomy" id="1150837"/>
    <lineage>
        <taxon>Eukaryota</taxon>
        <taxon>Fungi</taxon>
        <taxon>Dikarya</taxon>
        <taxon>Ascomycota</taxon>
        <taxon>Pezizomycotina</taxon>
        <taxon>Dothideomycetes</taxon>
        <taxon>Pleosporomycetidae</taxon>
        <taxon>Pleosporales</taxon>
        <taxon>Pleosporineae</taxon>
        <taxon>Didymellaceae</taxon>
        <taxon>Didymella</taxon>
    </lineage>
</organism>
<dbReference type="Proteomes" id="UP000800082">
    <property type="component" value="Unassembled WGS sequence"/>
</dbReference>
<evidence type="ECO:0000313" key="2">
    <source>
        <dbReference type="Proteomes" id="UP000800082"/>
    </source>
</evidence>